<dbReference type="HOGENOM" id="CLU_1596279_0_0_1"/>
<organism evidence="2">
    <name type="scientific">Drosophila willistoni</name>
    <name type="common">Fruit fly</name>
    <dbReference type="NCBI Taxonomy" id="7260"/>
    <lineage>
        <taxon>Eukaryota</taxon>
        <taxon>Metazoa</taxon>
        <taxon>Ecdysozoa</taxon>
        <taxon>Arthropoda</taxon>
        <taxon>Hexapoda</taxon>
        <taxon>Insecta</taxon>
        <taxon>Pterygota</taxon>
        <taxon>Neoptera</taxon>
        <taxon>Endopterygota</taxon>
        <taxon>Diptera</taxon>
        <taxon>Brachycera</taxon>
        <taxon>Muscomorpha</taxon>
        <taxon>Ephydroidea</taxon>
        <taxon>Drosophilidae</taxon>
        <taxon>Drosophila</taxon>
        <taxon>Sophophora</taxon>
    </lineage>
</organism>
<accession>B4MPH0</accession>
<dbReference type="OrthoDB" id="7882129at2759"/>
<evidence type="ECO:0000313" key="2">
    <source>
        <dbReference type="Proteomes" id="UP000007798"/>
    </source>
</evidence>
<evidence type="ECO:0000313" key="1">
    <source>
        <dbReference type="EMBL" id="EDW74009.1"/>
    </source>
</evidence>
<dbReference type="EMBL" id="CH963849">
    <property type="protein sequence ID" value="EDW74009.1"/>
    <property type="molecule type" value="Genomic_DNA"/>
</dbReference>
<gene>
    <name evidence="1" type="primary">Dwil\GK21601</name>
    <name evidence="1" type="ORF">Dwil_GK21601</name>
</gene>
<dbReference type="PANTHER" id="PTHR21163:SF0">
    <property type="entry name" value="GH08205P-RELATED"/>
    <property type="match status" value="1"/>
</dbReference>
<proteinExistence type="predicted"/>
<dbReference type="InterPro" id="IPR010629">
    <property type="entry name" value="Ins_allergen"/>
</dbReference>
<dbReference type="InParanoid" id="B4MPH0"/>
<dbReference type="Pfam" id="PF06757">
    <property type="entry name" value="Ins_allergen_rp"/>
    <property type="match status" value="1"/>
</dbReference>
<dbReference type="PANTHER" id="PTHR21163">
    <property type="entry name" value="PROTEIN G12"/>
    <property type="match status" value="1"/>
</dbReference>
<dbReference type="PhylomeDB" id="B4MPH0"/>
<sequence length="167" mass="19250">MNYLHLNDTTLPRRVRRSYDNDIVILVLMPSEPQRNLHTFISFVEELLTHLPRQEYVNLIKDKCEKSAIFAKFYQALRSSEFIPMIEQAMVTQNVKNLISTLNSNFIDAHSLKNIAFEVISWGPVTQNVKNLISTLNSNSIDAHSLVKIFSKVISWGPTICIFKKLK</sequence>
<keyword evidence="2" id="KW-1185">Reference proteome</keyword>
<reference evidence="1 2" key="1">
    <citation type="journal article" date="2007" name="Nature">
        <title>Evolution of genes and genomes on the Drosophila phylogeny.</title>
        <authorList>
            <consortium name="Drosophila 12 Genomes Consortium"/>
            <person name="Clark A.G."/>
            <person name="Eisen M.B."/>
            <person name="Smith D.R."/>
            <person name="Bergman C.M."/>
            <person name="Oliver B."/>
            <person name="Markow T.A."/>
            <person name="Kaufman T.C."/>
            <person name="Kellis M."/>
            <person name="Gelbart W."/>
            <person name="Iyer V.N."/>
            <person name="Pollard D.A."/>
            <person name="Sackton T.B."/>
            <person name="Larracuente A.M."/>
            <person name="Singh N.D."/>
            <person name="Abad J.P."/>
            <person name="Abt D.N."/>
            <person name="Adryan B."/>
            <person name="Aguade M."/>
            <person name="Akashi H."/>
            <person name="Anderson W.W."/>
            <person name="Aquadro C.F."/>
            <person name="Ardell D.H."/>
            <person name="Arguello R."/>
            <person name="Artieri C.G."/>
            <person name="Barbash D.A."/>
            <person name="Barker D."/>
            <person name="Barsanti P."/>
            <person name="Batterham P."/>
            <person name="Batzoglou S."/>
            <person name="Begun D."/>
            <person name="Bhutkar A."/>
            <person name="Blanco E."/>
            <person name="Bosak S.A."/>
            <person name="Bradley R.K."/>
            <person name="Brand A.D."/>
            <person name="Brent M.R."/>
            <person name="Brooks A.N."/>
            <person name="Brown R.H."/>
            <person name="Butlin R.K."/>
            <person name="Caggese C."/>
            <person name="Calvi B.R."/>
            <person name="Bernardo de Carvalho A."/>
            <person name="Caspi A."/>
            <person name="Castrezana S."/>
            <person name="Celniker S.E."/>
            <person name="Chang J.L."/>
            <person name="Chapple C."/>
            <person name="Chatterji S."/>
            <person name="Chinwalla A."/>
            <person name="Civetta A."/>
            <person name="Clifton S.W."/>
            <person name="Comeron J.M."/>
            <person name="Costello J.C."/>
            <person name="Coyne J.A."/>
            <person name="Daub J."/>
            <person name="David R.G."/>
            <person name="Delcher A.L."/>
            <person name="Delehaunty K."/>
            <person name="Do C.B."/>
            <person name="Ebling H."/>
            <person name="Edwards K."/>
            <person name="Eickbush T."/>
            <person name="Evans J.D."/>
            <person name="Filipski A."/>
            <person name="Findeiss S."/>
            <person name="Freyhult E."/>
            <person name="Fulton L."/>
            <person name="Fulton R."/>
            <person name="Garcia A.C."/>
            <person name="Gardiner A."/>
            <person name="Garfield D.A."/>
            <person name="Garvin B.E."/>
            <person name="Gibson G."/>
            <person name="Gilbert D."/>
            <person name="Gnerre S."/>
            <person name="Godfrey J."/>
            <person name="Good R."/>
            <person name="Gotea V."/>
            <person name="Gravely B."/>
            <person name="Greenberg A.J."/>
            <person name="Griffiths-Jones S."/>
            <person name="Gross S."/>
            <person name="Guigo R."/>
            <person name="Gustafson E.A."/>
            <person name="Haerty W."/>
            <person name="Hahn M.W."/>
            <person name="Halligan D.L."/>
            <person name="Halpern A.L."/>
            <person name="Halter G.M."/>
            <person name="Han M.V."/>
            <person name="Heger A."/>
            <person name="Hillier L."/>
            <person name="Hinrichs A.S."/>
            <person name="Holmes I."/>
            <person name="Hoskins R.A."/>
            <person name="Hubisz M.J."/>
            <person name="Hultmark D."/>
            <person name="Huntley M.A."/>
            <person name="Jaffe D.B."/>
            <person name="Jagadeeshan S."/>
            <person name="Jeck W.R."/>
            <person name="Johnson J."/>
            <person name="Jones C.D."/>
            <person name="Jordan W.C."/>
            <person name="Karpen G.H."/>
            <person name="Kataoka E."/>
            <person name="Keightley P.D."/>
            <person name="Kheradpour P."/>
            <person name="Kirkness E.F."/>
            <person name="Koerich L.B."/>
            <person name="Kristiansen K."/>
            <person name="Kudrna D."/>
            <person name="Kulathinal R.J."/>
            <person name="Kumar S."/>
            <person name="Kwok R."/>
            <person name="Lander E."/>
            <person name="Langley C.H."/>
            <person name="Lapoint R."/>
            <person name="Lazzaro B.P."/>
            <person name="Lee S.J."/>
            <person name="Levesque L."/>
            <person name="Li R."/>
            <person name="Lin C.F."/>
            <person name="Lin M.F."/>
            <person name="Lindblad-Toh K."/>
            <person name="Llopart A."/>
            <person name="Long M."/>
            <person name="Low L."/>
            <person name="Lozovsky E."/>
            <person name="Lu J."/>
            <person name="Luo M."/>
            <person name="Machado C.A."/>
            <person name="Makalowski W."/>
            <person name="Marzo M."/>
            <person name="Matsuda M."/>
            <person name="Matzkin L."/>
            <person name="McAllister B."/>
            <person name="McBride C.S."/>
            <person name="McKernan B."/>
            <person name="McKernan K."/>
            <person name="Mendez-Lago M."/>
            <person name="Minx P."/>
            <person name="Mollenhauer M.U."/>
            <person name="Montooth K."/>
            <person name="Mount S.M."/>
            <person name="Mu X."/>
            <person name="Myers E."/>
            <person name="Negre B."/>
            <person name="Newfeld S."/>
            <person name="Nielsen R."/>
            <person name="Noor M.A."/>
            <person name="O'Grady P."/>
            <person name="Pachter L."/>
            <person name="Papaceit M."/>
            <person name="Parisi M.J."/>
            <person name="Parisi M."/>
            <person name="Parts L."/>
            <person name="Pedersen J.S."/>
            <person name="Pesole G."/>
            <person name="Phillippy A.M."/>
            <person name="Ponting C.P."/>
            <person name="Pop M."/>
            <person name="Porcelli D."/>
            <person name="Powell J.R."/>
            <person name="Prohaska S."/>
            <person name="Pruitt K."/>
            <person name="Puig M."/>
            <person name="Quesneville H."/>
            <person name="Ram K.R."/>
            <person name="Rand D."/>
            <person name="Rasmussen M.D."/>
            <person name="Reed L.K."/>
            <person name="Reenan R."/>
            <person name="Reily A."/>
            <person name="Remington K.A."/>
            <person name="Rieger T.T."/>
            <person name="Ritchie M.G."/>
            <person name="Robin C."/>
            <person name="Rogers Y.H."/>
            <person name="Rohde C."/>
            <person name="Rozas J."/>
            <person name="Rubenfield M.J."/>
            <person name="Ruiz A."/>
            <person name="Russo S."/>
            <person name="Salzberg S.L."/>
            <person name="Sanchez-Gracia A."/>
            <person name="Saranga D.J."/>
            <person name="Sato H."/>
            <person name="Schaeffer S.W."/>
            <person name="Schatz M.C."/>
            <person name="Schlenke T."/>
            <person name="Schwartz R."/>
            <person name="Segarra C."/>
            <person name="Singh R.S."/>
            <person name="Sirot L."/>
            <person name="Sirota M."/>
            <person name="Sisneros N.B."/>
            <person name="Smith C.D."/>
            <person name="Smith T.F."/>
            <person name="Spieth J."/>
            <person name="Stage D.E."/>
            <person name="Stark A."/>
            <person name="Stephan W."/>
            <person name="Strausberg R.L."/>
            <person name="Strempel S."/>
            <person name="Sturgill D."/>
            <person name="Sutton G."/>
            <person name="Sutton G.G."/>
            <person name="Tao W."/>
            <person name="Teichmann S."/>
            <person name="Tobari Y.N."/>
            <person name="Tomimura Y."/>
            <person name="Tsolas J.M."/>
            <person name="Valente V.L."/>
            <person name="Venter E."/>
            <person name="Venter J.C."/>
            <person name="Vicario S."/>
            <person name="Vieira F.G."/>
            <person name="Vilella A.J."/>
            <person name="Villasante A."/>
            <person name="Walenz B."/>
            <person name="Wang J."/>
            <person name="Wasserman M."/>
            <person name="Watts T."/>
            <person name="Wilson D."/>
            <person name="Wilson R.K."/>
            <person name="Wing R.A."/>
            <person name="Wolfner M.F."/>
            <person name="Wong A."/>
            <person name="Wong G.K."/>
            <person name="Wu C.I."/>
            <person name="Wu G."/>
            <person name="Yamamoto D."/>
            <person name="Yang H.P."/>
            <person name="Yang S.P."/>
            <person name="Yorke J.A."/>
            <person name="Yoshida K."/>
            <person name="Zdobnov E."/>
            <person name="Zhang P."/>
            <person name="Zhang Y."/>
            <person name="Zimin A.V."/>
            <person name="Baldwin J."/>
            <person name="Abdouelleil A."/>
            <person name="Abdulkadir J."/>
            <person name="Abebe A."/>
            <person name="Abera B."/>
            <person name="Abreu J."/>
            <person name="Acer S.C."/>
            <person name="Aftuck L."/>
            <person name="Alexander A."/>
            <person name="An P."/>
            <person name="Anderson E."/>
            <person name="Anderson S."/>
            <person name="Arachi H."/>
            <person name="Azer M."/>
            <person name="Bachantsang P."/>
            <person name="Barry A."/>
            <person name="Bayul T."/>
            <person name="Berlin A."/>
            <person name="Bessette D."/>
            <person name="Bloom T."/>
            <person name="Blye J."/>
            <person name="Boguslavskiy L."/>
            <person name="Bonnet C."/>
            <person name="Boukhgalter B."/>
            <person name="Bourzgui I."/>
            <person name="Brown A."/>
            <person name="Cahill P."/>
            <person name="Channer S."/>
            <person name="Cheshatsang Y."/>
            <person name="Chuda L."/>
            <person name="Citroen M."/>
            <person name="Collymore A."/>
            <person name="Cooke P."/>
            <person name="Costello M."/>
            <person name="D'Aco K."/>
            <person name="Daza R."/>
            <person name="De Haan G."/>
            <person name="DeGray S."/>
            <person name="DeMaso C."/>
            <person name="Dhargay N."/>
            <person name="Dooley K."/>
            <person name="Dooley E."/>
            <person name="Doricent M."/>
            <person name="Dorje P."/>
            <person name="Dorjee K."/>
            <person name="Dupes A."/>
            <person name="Elong R."/>
            <person name="Falk J."/>
            <person name="Farina A."/>
            <person name="Faro S."/>
            <person name="Ferguson D."/>
            <person name="Fisher S."/>
            <person name="Foley C.D."/>
            <person name="Franke A."/>
            <person name="Friedrich D."/>
            <person name="Gadbois L."/>
            <person name="Gearin G."/>
            <person name="Gearin C.R."/>
            <person name="Giannoukos G."/>
            <person name="Goode T."/>
            <person name="Graham J."/>
            <person name="Grandbois E."/>
            <person name="Grewal S."/>
            <person name="Gyaltsen K."/>
            <person name="Hafez N."/>
            <person name="Hagos B."/>
            <person name="Hall J."/>
            <person name="Henson C."/>
            <person name="Hollinger A."/>
            <person name="Honan T."/>
            <person name="Huard M.D."/>
            <person name="Hughes L."/>
            <person name="Hurhula B."/>
            <person name="Husby M.E."/>
            <person name="Kamat A."/>
            <person name="Kanga B."/>
            <person name="Kashin S."/>
            <person name="Khazanovich D."/>
            <person name="Kisner P."/>
            <person name="Lance K."/>
            <person name="Lara M."/>
            <person name="Lee W."/>
            <person name="Lennon N."/>
            <person name="Letendre F."/>
            <person name="LeVine R."/>
            <person name="Lipovsky A."/>
            <person name="Liu X."/>
            <person name="Liu J."/>
            <person name="Liu S."/>
            <person name="Lokyitsang T."/>
            <person name="Lokyitsang Y."/>
            <person name="Lubonja R."/>
            <person name="Lui A."/>
            <person name="MacDonald P."/>
            <person name="Magnisalis V."/>
            <person name="Maru K."/>
            <person name="Matthews C."/>
            <person name="McCusker W."/>
            <person name="McDonough S."/>
            <person name="Mehta T."/>
            <person name="Meldrim J."/>
            <person name="Meneus L."/>
            <person name="Mihai O."/>
            <person name="Mihalev A."/>
            <person name="Mihova T."/>
            <person name="Mittelman R."/>
            <person name="Mlenga V."/>
            <person name="Montmayeur A."/>
            <person name="Mulrain L."/>
            <person name="Navidi A."/>
            <person name="Naylor J."/>
            <person name="Negash T."/>
            <person name="Nguyen T."/>
            <person name="Nguyen N."/>
            <person name="Nicol R."/>
            <person name="Norbu C."/>
            <person name="Norbu N."/>
            <person name="Novod N."/>
            <person name="O'Neill B."/>
            <person name="Osman S."/>
            <person name="Markiewicz E."/>
            <person name="Oyono O.L."/>
            <person name="Patti C."/>
            <person name="Phunkhang P."/>
            <person name="Pierre F."/>
            <person name="Priest M."/>
            <person name="Raghuraman S."/>
            <person name="Rege F."/>
            <person name="Reyes R."/>
            <person name="Rise C."/>
            <person name="Rogov P."/>
            <person name="Ross K."/>
            <person name="Ryan E."/>
            <person name="Settipalli S."/>
            <person name="Shea T."/>
            <person name="Sherpa N."/>
            <person name="Shi L."/>
            <person name="Shih D."/>
            <person name="Sparrow T."/>
            <person name="Spaulding J."/>
            <person name="Stalker J."/>
            <person name="Stange-Thomann N."/>
            <person name="Stavropoulos S."/>
            <person name="Stone C."/>
            <person name="Strader C."/>
            <person name="Tesfaye S."/>
            <person name="Thomson T."/>
            <person name="Thoulutsang Y."/>
            <person name="Thoulutsang D."/>
            <person name="Topham K."/>
            <person name="Topping I."/>
            <person name="Tsamla T."/>
            <person name="Vassiliev H."/>
            <person name="Vo A."/>
            <person name="Wangchuk T."/>
            <person name="Wangdi T."/>
            <person name="Weiand M."/>
            <person name="Wilkinson J."/>
            <person name="Wilson A."/>
            <person name="Yadav S."/>
            <person name="Young G."/>
            <person name="Yu Q."/>
            <person name="Zembek L."/>
            <person name="Zhong D."/>
            <person name="Zimmer A."/>
            <person name="Zwirko Z."/>
            <person name="Jaffe D.B."/>
            <person name="Alvarez P."/>
            <person name="Brockman W."/>
            <person name="Butler J."/>
            <person name="Chin C."/>
            <person name="Gnerre S."/>
            <person name="Grabherr M."/>
            <person name="Kleber M."/>
            <person name="Mauceli E."/>
            <person name="MacCallum I."/>
        </authorList>
    </citation>
    <scope>NUCLEOTIDE SEQUENCE [LARGE SCALE GENOMIC DNA]</scope>
    <source>
        <strain evidence="2">Tucson 14030-0811.24</strain>
    </source>
</reference>
<dbReference type="AlphaFoldDB" id="B4MPH0"/>
<dbReference type="Proteomes" id="UP000007798">
    <property type="component" value="Unassembled WGS sequence"/>
</dbReference>
<protein>
    <submittedName>
        <fullName evidence="1">GK21601</fullName>
    </submittedName>
</protein>
<name>B4MPH0_DROWI</name>